<organism evidence="5">
    <name type="scientific">Fopius arisanus</name>
    <dbReference type="NCBI Taxonomy" id="64838"/>
    <lineage>
        <taxon>Eukaryota</taxon>
        <taxon>Metazoa</taxon>
        <taxon>Ecdysozoa</taxon>
        <taxon>Arthropoda</taxon>
        <taxon>Hexapoda</taxon>
        <taxon>Insecta</taxon>
        <taxon>Pterygota</taxon>
        <taxon>Neoptera</taxon>
        <taxon>Endopterygota</taxon>
        <taxon>Hymenoptera</taxon>
        <taxon>Apocrita</taxon>
        <taxon>Ichneumonoidea</taxon>
        <taxon>Braconidae</taxon>
        <taxon>Opiinae</taxon>
        <taxon>Fopius</taxon>
    </lineage>
</organism>
<evidence type="ECO:0000313" key="5">
    <source>
        <dbReference type="EMBL" id="JAG80849.1"/>
    </source>
</evidence>
<dbReference type="Pfam" id="PF10545">
    <property type="entry name" value="MADF_DNA_bdg"/>
    <property type="match status" value="1"/>
</dbReference>
<gene>
    <name evidence="5" type="primary">Adf1_0</name>
    <name evidence="5" type="ORF">g.4338</name>
</gene>
<feature type="compositionally biased region" description="Polar residues" evidence="2">
    <location>
        <begin position="250"/>
        <end position="268"/>
    </location>
</feature>
<dbReference type="GO" id="GO:0005667">
    <property type="term" value="C:transcription regulator complex"/>
    <property type="evidence" value="ECO:0007669"/>
    <property type="project" value="TreeGrafter"/>
</dbReference>
<dbReference type="AlphaFoldDB" id="A0A0C9RD70"/>
<dbReference type="PROSITE" id="PS51029">
    <property type="entry name" value="MADF"/>
    <property type="match status" value="1"/>
</dbReference>
<keyword evidence="1" id="KW-0539">Nucleus</keyword>
<dbReference type="EMBL" id="GBYB01011082">
    <property type="protein sequence ID" value="JAG80849.1"/>
    <property type="molecule type" value="Transcribed_RNA"/>
</dbReference>
<evidence type="ECO:0000259" key="4">
    <source>
        <dbReference type="PROSITE" id="PS51031"/>
    </source>
</evidence>
<dbReference type="PANTHER" id="PTHR12243:SF67">
    <property type="entry name" value="COREPRESSOR OF PANGOLIN, ISOFORM A-RELATED"/>
    <property type="match status" value="1"/>
</dbReference>
<dbReference type="GO" id="GO:0003677">
    <property type="term" value="F:DNA binding"/>
    <property type="evidence" value="ECO:0007669"/>
    <property type="project" value="InterPro"/>
</dbReference>
<name>A0A0C9RD70_9HYME</name>
<dbReference type="GO" id="GO:0005634">
    <property type="term" value="C:nucleus"/>
    <property type="evidence" value="ECO:0007669"/>
    <property type="project" value="UniProtKB-SubCell"/>
</dbReference>
<feature type="domain" description="MADF" evidence="3">
    <location>
        <begin position="5"/>
        <end position="101"/>
    </location>
</feature>
<reference evidence="5" key="1">
    <citation type="submission" date="2015-01" db="EMBL/GenBank/DDBJ databases">
        <title>Transcriptome Assembly of Fopius arisanus.</title>
        <authorList>
            <person name="Geib S."/>
        </authorList>
    </citation>
    <scope>NUCLEOTIDE SEQUENCE</scope>
</reference>
<dbReference type="Pfam" id="PF02944">
    <property type="entry name" value="BESS"/>
    <property type="match status" value="1"/>
</dbReference>
<dbReference type="GO" id="GO:0006357">
    <property type="term" value="P:regulation of transcription by RNA polymerase II"/>
    <property type="evidence" value="ECO:0007669"/>
    <property type="project" value="TreeGrafter"/>
</dbReference>
<comment type="subcellular location">
    <subcellularLocation>
        <location evidence="1">Nucleus</location>
    </subcellularLocation>
</comment>
<sequence>MDLERLITEVKARPAIWDQKNTHYHNRDVILKMWGEIARACDVSSEVAKSKWKHLRDNFRNELKKTYRGKQSCDGGSPSGIEHESKWVWFKNLHFLRDQMNSRVIGCNINQPSHYSASLEETQIEPQIDILEGDGEAHFDDLVDGDSCQSMLTGDDVIQQSGIPIRKRGRISRKRLILDPLDCDYQGIERKRYEVIQRRICQDDNDDDTYHFLMSVRSPMRSLPLERQMYVRLKIQELILNEITSLQNNSKLHHPASSNTEGHNCSPQPGNPNYFMS</sequence>
<evidence type="ECO:0000259" key="3">
    <source>
        <dbReference type="PROSITE" id="PS51029"/>
    </source>
</evidence>
<dbReference type="PANTHER" id="PTHR12243">
    <property type="entry name" value="MADF DOMAIN TRANSCRIPTION FACTOR"/>
    <property type="match status" value="1"/>
</dbReference>
<protein>
    <submittedName>
        <fullName evidence="5">Adf1_0 protein</fullName>
    </submittedName>
</protein>
<dbReference type="InterPro" id="IPR006578">
    <property type="entry name" value="MADF-dom"/>
</dbReference>
<evidence type="ECO:0000256" key="1">
    <source>
        <dbReference type="PROSITE-ProRule" id="PRU00371"/>
    </source>
</evidence>
<dbReference type="InterPro" id="IPR004210">
    <property type="entry name" value="BESS_motif"/>
</dbReference>
<evidence type="ECO:0000256" key="2">
    <source>
        <dbReference type="SAM" id="MobiDB-lite"/>
    </source>
</evidence>
<feature type="region of interest" description="Disordered" evidence="2">
    <location>
        <begin position="250"/>
        <end position="277"/>
    </location>
</feature>
<dbReference type="SMART" id="SM00595">
    <property type="entry name" value="MADF"/>
    <property type="match status" value="1"/>
</dbReference>
<proteinExistence type="predicted"/>
<dbReference type="InterPro" id="IPR039353">
    <property type="entry name" value="TF_Adf1"/>
</dbReference>
<feature type="domain" description="BESS" evidence="4">
    <location>
        <begin position="206"/>
        <end position="245"/>
    </location>
</feature>
<accession>A0A0C9RD70</accession>
<dbReference type="PROSITE" id="PS51031">
    <property type="entry name" value="BESS"/>
    <property type="match status" value="1"/>
</dbReference>